<dbReference type="InterPro" id="IPR009057">
    <property type="entry name" value="Homeodomain-like_sf"/>
</dbReference>
<protein>
    <submittedName>
        <fullName evidence="2">Transposase</fullName>
    </submittedName>
</protein>
<reference evidence="2 3" key="1">
    <citation type="submission" date="2021-08" db="EMBL/GenBank/DDBJ databases">
        <title>Draft Genome Sequence of Phanerochaete sordida strain YK-624.</title>
        <authorList>
            <person name="Mori T."/>
            <person name="Dohra H."/>
            <person name="Suzuki T."/>
            <person name="Kawagishi H."/>
            <person name="Hirai H."/>
        </authorList>
    </citation>
    <scope>NUCLEOTIDE SEQUENCE [LARGE SCALE GENOMIC DNA]</scope>
    <source>
        <strain evidence="2 3">YK-624</strain>
    </source>
</reference>
<sequence length="335" mass="39535">MTPSKKRTAKWLSDLGWHPKKIAAEFGVHRTTVTHTLDVMEEHPDPYWKKPRPGRPRKMDERDVRQAARAITSNFASDATDVQRKLFPHVSPVVVRQRLSEAGLPGRRRRKKPLLSKKAVQKRRVWEKRHRLREMKVWKRTIFSDESKFNLVGSDGLVWCRRRTGEALKPQYVKKKVAHGEGHIMVWGCITWNGVGRLHRIKGTLRKEQYCEIMKESFLGTLDDHSLSRHDIIFQQDNDPKHTSKLGTQWFRENHITVLDWPSSSPDMNIIEHVWAILDAKVRSRPTQPTNKDQLWRILQEEWQNLDIGYIRNLYLSIPRRFEALRDAKGMYTKY</sequence>
<comment type="caution">
    <text evidence="2">The sequence shown here is derived from an EMBL/GenBank/DDBJ whole genome shotgun (WGS) entry which is preliminary data.</text>
</comment>
<dbReference type="OrthoDB" id="2723699at2759"/>
<evidence type="ECO:0000313" key="2">
    <source>
        <dbReference type="EMBL" id="GJE98764.1"/>
    </source>
</evidence>
<keyword evidence="3" id="KW-1185">Reference proteome</keyword>
<dbReference type="InterPro" id="IPR052338">
    <property type="entry name" value="Transposase_5"/>
</dbReference>
<feature type="domain" description="Tc1-like transposase DDE" evidence="1">
    <location>
        <begin position="141"/>
        <end position="286"/>
    </location>
</feature>
<name>A0A9P3GSS0_9APHY</name>
<gene>
    <name evidence="2" type="ORF">PsYK624_150000</name>
</gene>
<dbReference type="Proteomes" id="UP000703269">
    <property type="component" value="Unassembled WGS sequence"/>
</dbReference>
<dbReference type="PANTHER" id="PTHR23022:SF135">
    <property type="entry name" value="SI:DKEY-77F5.3"/>
    <property type="match status" value="1"/>
</dbReference>
<organism evidence="2 3">
    <name type="scientific">Phanerochaete sordida</name>
    <dbReference type="NCBI Taxonomy" id="48140"/>
    <lineage>
        <taxon>Eukaryota</taxon>
        <taxon>Fungi</taxon>
        <taxon>Dikarya</taxon>
        <taxon>Basidiomycota</taxon>
        <taxon>Agaricomycotina</taxon>
        <taxon>Agaricomycetes</taxon>
        <taxon>Polyporales</taxon>
        <taxon>Phanerochaetaceae</taxon>
        <taxon>Phanerochaete</taxon>
    </lineage>
</organism>
<dbReference type="Pfam" id="PF13358">
    <property type="entry name" value="DDE_3"/>
    <property type="match status" value="1"/>
</dbReference>
<dbReference type="EMBL" id="BPQB01000094">
    <property type="protein sequence ID" value="GJE98764.1"/>
    <property type="molecule type" value="Genomic_DNA"/>
</dbReference>
<evidence type="ECO:0000259" key="1">
    <source>
        <dbReference type="Pfam" id="PF13358"/>
    </source>
</evidence>
<dbReference type="InterPro" id="IPR036397">
    <property type="entry name" value="RNaseH_sf"/>
</dbReference>
<dbReference type="SUPFAM" id="SSF46689">
    <property type="entry name" value="Homeodomain-like"/>
    <property type="match status" value="1"/>
</dbReference>
<dbReference type="PANTHER" id="PTHR23022">
    <property type="entry name" value="TRANSPOSABLE ELEMENT-RELATED"/>
    <property type="match status" value="1"/>
</dbReference>
<accession>A0A9P3GSS0</accession>
<proteinExistence type="predicted"/>
<dbReference type="GO" id="GO:0003676">
    <property type="term" value="F:nucleic acid binding"/>
    <property type="evidence" value="ECO:0007669"/>
    <property type="project" value="InterPro"/>
</dbReference>
<dbReference type="Gene3D" id="3.30.420.10">
    <property type="entry name" value="Ribonuclease H-like superfamily/Ribonuclease H"/>
    <property type="match status" value="1"/>
</dbReference>
<dbReference type="InterPro" id="IPR038717">
    <property type="entry name" value="Tc1-like_DDE_dom"/>
</dbReference>
<dbReference type="AlphaFoldDB" id="A0A9P3GSS0"/>
<evidence type="ECO:0000313" key="3">
    <source>
        <dbReference type="Proteomes" id="UP000703269"/>
    </source>
</evidence>